<dbReference type="InterPro" id="IPR004960">
    <property type="entry name" value="LipA_acyltrans"/>
</dbReference>
<evidence type="ECO:0000256" key="3">
    <source>
        <dbReference type="ARBA" id="ARBA00022519"/>
    </source>
</evidence>
<evidence type="ECO:0000313" key="9">
    <source>
        <dbReference type="Proteomes" id="UP001056716"/>
    </source>
</evidence>
<evidence type="ECO:0000256" key="4">
    <source>
        <dbReference type="ARBA" id="ARBA00022679"/>
    </source>
</evidence>
<keyword evidence="2" id="KW-1003">Cell membrane</keyword>
<reference evidence="8" key="1">
    <citation type="submission" date="2022-06" db="EMBL/GenBank/DDBJ databases">
        <title>Isolation, identification and characterization of iprodione-degrading strains in Lhasa, Tibet.</title>
        <authorList>
            <person name="Pan H."/>
        </authorList>
    </citation>
    <scope>NUCLEOTIDE SEQUENCE</scope>
    <source>
        <strain evidence="8">Y-23</strain>
    </source>
</reference>
<evidence type="ECO:0000256" key="7">
    <source>
        <dbReference type="SAM" id="MobiDB-lite"/>
    </source>
</evidence>
<dbReference type="EMBL" id="CP098732">
    <property type="protein sequence ID" value="USE82378.1"/>
    <property type="molecule type" value="Genomic_DNA"/>
</dbReference>
<dbReference type="Pfam" id="PF03279">
    <property type="entry name" value="Lip_A_acyltrans"/>
    <property type="match status" value="1"/>
</dbReference>
<dbReference type="PIRSF" id="PIRSF026649">
    <property type="entry name" value="MsbB"/>
    <property type="match status" value="1"/>
</dbReference>
<keyword evidence="6 8" id="KW-0012">Acyltransferase</keyword>
<accession>A0AAE9LPQ8</accession>
<dbReference type="GO" id="GO:0005886">
    <property type="term" value="C:plasma membrane"/>
    <property type="evidence" value="ECO:0007669"/>
    <property type="project" value="UniProtKB-SubCell"/>
</dbReference>
<evidence type="ECO:0000256" key="5">
    <source>
        <dbReference type="ARBA" id="ARBA00023136"/>
    </source>
</evidence>
<keyword evidence="4" id="KW-0808">Transferase</keyword>
<organism evidence="8 9">
    <name type="scientific">Acinetobacter tibetensis</name>
    <dbReference type="NCBI Taxonomy" id="2943497"/>
    <lineage>
        <taxon>Bacteria</taxon>
        <taxon>Pseudomonadati</taxon>
        <taxon>Pseudomonadota</taxon>
        <taxon>Gammaproteobacteria</taxon>
        <taxon>Moraxellales</taxon>
        <taxon>Moraxellaceae</taxon>
        <taxon>Acinetobacter</taxon>
    </lineage>
</organism>
<dbReference type="PANTHER" id="PTHR30606:SF10">
    <property type="entry name" value="PHOSPHATIDYLINOSITOL MANNOSIDE ACYLTRANSFERASE"/>
    <property type="match status" value="1"/>
</dbReference>
<sequence length="335" mass="38172">MTDKTSKTMTDRVLQFVSRQPIQISRMIARSLAGLVNVLKISKTSQTIRLNLEIALPELSESQREQINQQAIRNELISYFEFFSIWGSESQKNISRIHSITGEQYLHDALAEQKGLVLIVPHFGTWEVMNAWLAQFTQMTILYKPVKNPSADNFVRSARSREKAHLVPTDETGVRQIFKALKQGGTTVILPDHTPNVGGELIPLFGLPLESSNLSAKLIQKTKAKALLLYAIRNDTHGFDMYIEPISDEIYQGTANDGTRIIHHEIENLIQRFPEHYHWSYKRFKANPALRNLYNLPHEQAMQLVTEIRQQQTNDSANAADHDKNAIALFDPESE</sequence>
<dbReference type="RefSeq" id="WP_252219310.1">
    <property type="nucleotide sequence ID" value="NZ_CP098732.1"/>
</dbReference>
<evidence type="ECO:0000256" key="1">
    <source>
        <dbReference type="ARBA" id="ARBA00004533"/>
    </source>
</evidence>
<proteinExistence type="predicted"/>
<keyword evidence="5" id="KW-0472">Membrane</keyword>
<dbReference type="Proteomes" id="UP001056716">
    <property type="component" value="Chromosome"/>
</dbReference>
<dbReference type="CDD" id="cd07984">
    <property type="entry name" value="LPLAT_LABLAT-like"/>
    <property type="match status" value="1"/>
</dbReference>
<evidence type="ECO:0000256" key="2">
    <source>
        <dbReference type="ARBA" id="ARBA00022475"/>
    </source>
</evidence>
<comment type="subcellular location">
    <subcellularLocation>
        <location evidence="1">Cell inner membrane</location>
    </subcellularLocation>
</comment>
<keyword evidence="9" id="KW-1185">Reference proteome</keyword>
<feature type="region of interest" description="Disordered" evidence="7">
    <location>
        <begin position="312"/>
        <end position="335"/>
    </location>
</feature>
<dbReference type="GO" id="GO:0016746">
    <property type="term" value="F:acyltransferase activity"/>
    <property type="evidence" value="ECO:0007669"/>
    <property type="project" value="UniProtKB-KW"/>
</dbReference>
<name>A0AAE9LPQ8_9GAMM</name>
<dbReference type="PANTHER" id="PTHR30606">
    <property type="entry name" value="LIPID A BIOSYNTHESIS LAUROYL ACYLTRANSFERASE"/>
    <property type="match status" value="1"/>
</dbReference>
<keyword evidence="3" id="KW-0997">Cell inner membrane</keyword>
<dbReference type="KEGG" id="atz:M5E07_11230"/>
<protein>
    <submittedName>
        <fullName evidence="8">Lysophospholipid acyltransferase family protein</fullName>
    </submittedName>
</protein>
<dbReference type="GO" id="GO:0009247">
    <property type="term" value="P:glycolipid biosynthetic process"/>
    <property type="evidence" value="ECO:0007669"/>
    <property type="project" value="UniProtKB-ARBA"/>
</dbReference>
<evidence type="ECO:0000256" key="6">
    <source>
        <dbReference type="ARBA" id="ARBA00023315"/>
    </source>
</evidence>
<evidence type="ECO:0000313" key="8">
    <source>
        <dbReference type="EMBL" id="USE82378.1"/>
    </source>
</evidence>
<gene>
    <name evidence="8" type="ORF">M5E07_11230</name>
</gene>
<dbReference type="AlphaFoldDB" id="A0AAE9LPQ8"/>